<sequence length="152" mass="15638">MKFGVRGQSALEYLMTYGWALVVIVIAVAALVILINPSNIQGDTCDSKLGPFVITQSNISADSAQLVLVNQTGQGVSAMDFNVTGTHGGANAYTSGAVTESPTSMTAGETATFTVDPANDLNAGTYNLTYSLTYSAGNLTGLTATAQCRGTI</sequence>
<protein>
    <recommendedName>
        <fullName evidence="3">Class III signal peptide-containing protein</fullName>
    </recommendedName>
</protein>
<organism evidence="2">
    <name type="scientific">Candidatus Iainarchaeum sp</name>
    <dbReference type="NCBI Taxonomy" id="3101447"/>
    <lineage>
        <taxon>Archaea</taxon>
        <taxon>Candidatus Iainarchaeota</taxon>
        <taxon>Candidatus Iainarchaeia</taxon>
        <taxon>Candidatus Iainarchaeales</taxon>
        <taxon>Candidatus Iainarchaeaceae</taxon>
        <taxon>Candidatus Iainarchaeum</taxon>
    </lineage>
</organism>
<accession>A0A7T9I1W1</accession>
<keyword evidence="1" id="KW-0812">Transmembrane</keyword>
<proteinExistence type="predicted"/>
<evidence type="ECO:0008006" key="3">
    <source>
        <dbReference type="Google" id="ProtNLM"/>
    </source>
</evidence>
<keyword evidence="1" id="KW-1133">Transmembrane helix</keyword>
<name>A0A7T9I1W1_9ARCH</name>
<keyword evidence="1" id="KW-0472">Membrane</keyword>
<evidence type="ECO:0000313" key="2">
    <source>
        <dbReference type="EMBL" id="QQR92825.1"/>
    </source>
</evidence>
<evidence type="ECO:0000256" key="1">
    <source>
        <dbReference type="SAM" id="Phobius"/>
    </source>
</evidence>
<reference evidence="2" key="1">
    <citation type="submission" date="2020-11" db="EMBL/GenBank/DDBJ databases">
        <title>Connecting structure to function with the recovery of over 1000 high-quality activated sludge metagenome-assembled genomes encoding full-length rRNA genes using long-read sequencing.</title>
        <authorList>
            <person name="Singleton C.M."/>
            <person name="Petriglieri F."/>
            <person name="Kristensen J.M."/>
            <person name="Kirkegaard R.H."/>
            <person name="Michaelsen T.Y."/>
            <person name="Andersen M.H."/>
            <person name="Karst S.M."/>
            <person name="Dueholm M.S."/>
            <person name="Nielsen P.H."/>
            <person name="Albertsen M."/>
        </authorList>
    </citation>
    <scope>NUCLEOTIDE SEQUENCE</scope>
    <source>
        <strain evidence="2">Fred_18-Q3-R57-64_BAT3C.431</strain>
    </source>
</reference>
<dbReference type="EMBL" id="CP064981">
    <property type="protein sequence ID" value="QQR92825.1"/>
    <property type="molecule type" value="Genomic_DNA"/>
</dbReference>
<dbReference type="AlphaFoldDB" id="A0A7T9I1W1"/>
<dbReference type="Proteomes" id="UP000596004">
    <property type="component" value="Chromosome"/>
</dbReference>
<feature type="transmembrane region" description="Helical" evidence="1">
    <location>
        <begin position="12"/>
        <end position="35"/>
    </location>
</feature>
<gene>
    <name evidence="2" type="ORF">IPJ89_01105</name>
</gene>